<keyword evidence="4 6" id="KW-1133">Transmembrane helix</keyword>
<dbReference type="RefSeq" id="WP_119778616.1">
    <property type="nucleotide sequence ID" value="NZ_QYUK01000011.1"/>
</dbReference>
<gene>
    <name evidence="7" type="ORF">D3874_13920</name>
</gene>
<evidence type="ECO:0000256" key="3">
    <source>
        <dbReference type="ARBA" id="ARBA00022692"/>
    </source>
</evidence>
<dbReference type="GO" id="GO:0005886">
    <property type="term" value="C:plasma membrane"/>
    <property type="evidence" value="ECO:0007669"/>
    <property type="project" value="UniProtKB-SubCell"/>
</dbReference>
<evidence type="ECO:0000256" key="4">
    <source>
        <dbReference type="ARBA" id="ARBA00022989"/>
    </source>
</evidence>
<evidence type="ECO:0000256" key="5">
    <source>
        <dbReference type="ARBA" id="ARBA00023136"/>
    </source>
</evidence>
<dbReference type="PANTHER" id="PTHR33931:SF2">
    <property type="entry name" value="HOLIN-LIKE PROTEIN CIDA"/>
    <property type="match status" value="1"/>
</dbReference>
<dbReference type="PANTHER" id="PTHR33931">
    <property type="entry name" value="HOLIN-LIKE PROTEIN CIDA-RELATED"/>
    <property type="match status" value="1"/>
</dbReference>
<proteinExistence type="predicted"/>
<name>A0A418WD93_9PROT</name>
<keyword evidence="5 6" id="KW-0472">Membrane</keyword>
<evidence type="ECO:0000256" key="1">
    <source>
        <dbReference type="ARBA" id="ARBA00004651"/>
    </source>
</evidence>
<dbReference type="EMBL" id="QYUK01000011">
    <property type="protein sequence ID" value="RJF87983.1"/>
    <property type="molecule type" value="Genomic_DNA"/>
</dbReference>
<dbReference type="OrthoDB" id="385012at2"/>
<reference evidence="7 8" key="1">
    <citation type="submission" date="2018-09" db="EMBL/GenBank/DDBJ databases">
        <authorList>
            <person name="Zhu H."/>
        </authorList>
    </citation>
    <scope>NUCLEOTIDE SEQUENCE [LARGE SCALE GENOMIC DNA]</scope>
    <source>
        <strain evidence="7 8">K1W22B-8</strain>
    </source>
</reference>
<keyword evidence="3 6" id="KW-0812">Transmembrane</keyword>
<dbReference type="InterPro" id="IPR005538">
    <property type="entry name" value="LrgA/CidA"/>
</dbReference>
<comment type="caution">
    <text evidence="7">The sequence shown here is derived from an EMBL/GenBank/DDBJ whole genome shotgun (WGS) entry which is preliminary data.</text>
</comment>
<dbReference type="Pfam" id="PF03788">
    <property type="entry name" value="LrgA"/>
    <property type="match status" value="1"/>
</dbReference>
<protein>
    <submittedName>
        <fullName evidence="7">CidA/LrgA family protein</fullName>
    </submittedName>
</protein>
<dbReference type="Proteomes" id="UP000284605">
    <property type="component" value="Unassembled WGS sequence"/>
</dbReference>
<feature type="transmembrane region" description="Helical" evidence="6">
    <location>
        <begin position="24"/>
        <end position="44"/>
    </location>
</feature>
<accession>A0A418WD93</accession>
<keyword evidence="2" id="KW-1003">Cell membrane</keyword>
<dbReference type="AlphaFoldDB" id="A0A418WD93"/>
<evidence type="ECO:0000256" key="2">
    <source>
        <dbReference type="ARBA" id="ARBA00022475"/>
    </source>
</evidence>
<comment type="subcellular location">
    <subcellularLocation>
        <location evidence="1">Cell membrane</location>
        <topology evidence="1">Multi-pass membrane protein</topology>
    </subcellularLocation>
</comment>
<evidence type="ECO:0000313" key="7">
    <source>
        <dbReference type="EMBL" id="RJF87983.1"/>
    </source>
</evidence>
<evidence type="ECO:0000313" key="8">
    <source>
        <dbReference type="Proteomes" id="UP000284605"/>
    </source>
</evidence>
<sequence length="118" mass="12478">MIASFTLLLGCQLAGELTVHLLHLPFPGPVIGMTYLLAGLLVAGKVPAQTERVAQGLLQYLLLLFVPAMVGIIAHIDRLAGQWLAILAASLGGIVATSLTTAFVFTWVSRLTEKGVRA</sequence>
<feature type="transmembrane region" description="Helical" evidence="6">
    <location>
        <begin position="82"/>
        <end position="108"/>
    </location>
</feature>
<keyword evidence="8" id="KW-1185">Reference proteome</keyword>
<feature type="transmembrane region" description="Helical" evidence="6">
    <location>
        <begin position="56"/>
        <end position="76"/>
    </location>
</feature>
<organism evidence="7 8">
    <name type="scientific">Oleomonas cavernae</name>
    <dbReference type="NCBI Taxonomy" id="2320859"/>
    <lineage>
        <taxon>Bacteria</taxon>
        <taxon>Pseudomonadati</taxon>
        <taxon>Pseudomonadota</taxon>
        <taxon>Alphaproteobacteria</taxon>
        <taxon>Acetobacterales</taxon>
        <taxon>Acetobacteraceae</taxon>
        <taxon>Oleomonas</taxon>
    </lineage>
</organism>
<evidence type="ECO:0000256" key="6">
    <source>
        <dbReference type="SAM" id="Phobius"/>
    </source>
</evidence>